<evidence type="ECO:0000313" key="3">
    <source>
        <dbReference type="Proteomes" id="UP000325440"/>
    </source>
</evidence>
<evidence type="ECO:0000256" key="1">
    <source>
        <dbReference type="SAM" id="MobiDB-lite"/>
    </source>
</evidence>
<accession>A0A5E4NPN0</accession>
<feature type="compositionally biased region" description="Low complexity" evidence="1">
    <location>
        <begin position="151"/>
        <end position="165"/>
    </location>
</feature>
<keyword evidence="3" id="KW-1185">Reference proteome</keyword>
<dbReference type="AlphaFoldDB" id="A0A5E4NPN0"/>
<organism evidence="2 3">
    <name type="scientific">Cinara cedri</name>
    <dbReference type="NCBI Taxonomy" id="506608"/>
    <lineage>
        <taxon>Eukaryota</taxon>
        <taxon>Metazoa</taxon>
        <taxon>Ecdysozoa</taxon>
        <taxon>Arthropoda</taxon>
        <taxon>Hexapoda</taxon>
        <taxon>Insecta</taxon>
        <taxon>Pterygota</taxon>
        <taxon>Neoptera</taxon>
        <taxon>Paraneoptera</taxon>
        <taxon>Hemiptera</taxon>
        <taxon>Sternorrhyncha</taxon>
        <taxon>Aphidomorpha</taxon>
        <taxon>Aphidoidea</taxon>
        <taxon>Aphididae</taxon>
        <taxon>Lachninae</taxon>
        <taxon>Cinara</taxon>
    </lineage>
</organism>
<name>A0A5E4NPN0_9HEMI</name>
<dbReference type="Proteomes" id="UP000325440">
    <property type="component" value="Unassembled WGS sequence"/>
</dbReference>
<protein>
    <submittedName>
        <fullName evidence="2">Uncharacterized protein</fullName>
    </submittedName>
</protein>
<sequence length="232" mass="26012">MDYRLETNKRLHIPSTVGLKPVQCGFQRFSTSPRLNIAASNNTHIFPGNAVRTTRAFGKFAAREIGSEFTGEKRVQNRNALVKPKTRSVRPAIRTQPPCSCSHVRPSASLALSIETKQWTSVLRFHSAIRPLENNVSSPDSGSNPLPPPGNLIGPGPVAGRAAPSVRRRSAAERSFLRRMKNYMRSSMTEDWLNGSAALDIHKEIPIDIDKVINRFSRQKQRRMNIEDWSKD</sequence>
<dbReference type="EMBL" id="CABPRJ010002378">
    <property type="protein sequence ID" value="VVC44336.1"/>
    <property type="molecule type" value="Genomic_DNA"/>
</dbReference>
<gene>
    <name evidence="2" type="ORF">CINCED_3A010998</name>
</gene>
<reference evidence="2 3" key="1">
    <citation type="submission" date="2019-08" db="EMBL/GenBank/DDBJ databases">
        <authorList>
            <person name="Alioto T."/>
            <person name="Alioto T."/>
            <person name="Gomez Garrido J."/>
        </authorList>
    </citation>
    <scope>NUCLEOTIDE SEQUENCE [LARGE SCALE GENOMIC DNA]</scope>
</reference>
<feature type="region of interest" description="Disordered" evidence="1">
    <location>
        <begin position="134"/>
        <end position="165"/>
    </location>
</feature>
<evidence type="ECO:0000313" key="2">
    <source>
        <dbReference type="EMBL" id="VVC44336.1"/>
    </source>
</evidence>
<proteinExistence type="predicted"/>